<keyword evidence="2" id="KW-0732">Signal</keyword>
<name>A0A856M9V6_9CYAN</name>
<evidence type="ECO:0000313" key="3">
    <source>
        <dbReference type="EMBL" id="QDL06799.1"/>
    </source>
</evidence>
<proteinExistence type="predicted"/>
<dbReference type="EMBL" id="CP030118">
    <property type="protein sequence ID" value="QDL06799.1"/>
    <property type="molecule type" value="Genomic_DNA"/>
</dbReference>
<dbReference type="Proteomes" id="UP000503129">
    <property type="component" value="Chromosome"/>
</dbReference>
<dbReference type="RefSeq" id="WP_172195146.1">
    <property type="nucleotide sequence ID" value="NZ_CAWOXK010000001.1"/>
</dbReference>
<accession>A0A856M9V6</accession>
<evidence type="ECO:0000256" key="2">
    <source>
        <dbReference type="SAM" id="SignalP"/>
    </source>
</evidence>
<evidence type="ECO:0000313" key="4">
    <source>
        <dbReference type="Proteomes" id="UP000503129"/>
    </source>
</evidence>
<feature type="chain" id="PRO_5032836283" evidence="2">
    <location>
        <begin position="27"/>
        <end position="782"/>
    </location>
</feature>
<gene>
    <name evidence="3" type="ORF">DP114_01770</name>
</gene>
<feature type="signal peptide" evidence="2">
    <location>
        <begin position="1"/>
        <end position="26"/>
    </location>
</feature>
<sequence>MKCIQTICQSFILSSLLLFYAHTAAAVTIEQTNFSDKETIQPTSEIKLKLDRLPSQKEGRLAIFIGQTDVTSQFRIVGNELIYQSKDFPLPSGETKLIVYLVKENNQWQEIAQLPLKVSTQPEAEQPTDSKVTSAPTQSPSTTQEQTQPGQPQPTQTPSTTQEQTQPGQTQPTQPPSTTQEQTQPGQPQPTEQPTPGSASTESAPLKLEFEIKSQLLEERNGNKPNSQRPTFADLTFKADINTGQQRFGDLGIESKFQFFGSTFDKDPILPTTQLNKNPQNIDLTEYNVNVTFGPAALSLGQGNSYGNHPFLLDQITNRGLILSSKLGDRFDISFSSLSATNIIGIDNFLGFTEYDNNITAATLGFQIVKNSSQEGPRGVRLEGTWMTGSRKPISNVDQGEVVDAEESDGFGLRLLANDNSNRLRIDGGFARSTFSDPSQRKDPQLTEGVNVVPVEPATKNAYYMQADYDLLRGVKLGNDRTLKLTLTARHERIDPQYNTIGASSFTVDQLANTLSLNGEIAGATVTLGQIWSENNLADIANIAKNKNRNTAFNLNVPLQTLLALKNTLLPTLKYSFLRNHQFTVNNPIPAERLEVDQLDTTHTFGIEWNIPNSGIMLSYNFSSTFKDNRKPSEALEGDDPSNQQPDSQEFTNMIMFDWQISPRFGFNLGYMWTSSRSLQTGLTNFTGNPTLGLRWQMDPSMMLMVNLSRNENTDSLNQGFNRDDDFNVTLTRMFTIDGPAGLKLPGTVFLRYGMLSNINRLFEDSTDGTIHTVNGGISISF</sequence>
<dbReference type="SUPFAM" id="SSF56935">
    <property type="entry name" value="Porins"/>
    <property type="match status" value="1"/>
</dbReference>
<feature type="compositionally biased region" description="Polar residues" evidence="1">
    <location>
        <begin position="119"/>
        <end position="135"/>
    </location>
</feature>
<organism evidence="3 4">
    <name type="scientific">Brasilonema sennae CENA114</name>
    <dbReference type="NCBI Taxonomy" id="415709"/>
    <lineage>
        <taxon>Bacteria</taxon>
        <taxon>Bacillati</taxon>
        <taxon>Cyanobacteriota</taxon>
        <taxon>Cyanophyceae</taxon>
        <taxon>Nostocales</taxon>
        <taxon>Scytonemataceae</taxon>
        <taxon>Brasilonema</taxon>
        <taxon>Bromeliae group (in: Brasilonema)</taxon>
    </lineage>
</organism>
<keyword evidence="4" id="KW-1185">Reference proteome</keyword>
<evidence type="ECO:0000256" key="1">
    <source>
        <dbReference type="SAM" id="MobiDB-lite"/>
    </source>
</evidence>
<feature type="region of interest" description="Disordered" evidence="1">
    <location>
        <begin position="119"/>
        <end position="204"/>
    </location>
</feature>
<dbReference type="AlphaFoldDB" id="A0A856M9V6"/>
<protein>
    <submittedName>
        <fullName evidence="3">Uncharacterized protein</fullName>
    </submittedName>
</protein>
<feature type="compositionally biased region" description="Low complexity" evidence="1">
    <location>
        <begin position="136"/>
        <end position="186"/>
    </location>
</feature>
<dbReference type="KEGG" id="bsen:DP114_01770"/>
<reference evidence="3 4" key="1">
    <citation type="submission" date="2018-06" db="EMBL/GenBank/DDBJ databases">
        <title>Comparative genomics of Brasilonema spp. strains.</title>
        <authorList>
            <person name="Alvarenga D.O."/>
            <person name="Fiore M.F."/>
            <person name="Varani A.M."/>
        </authorList>
    </citation>
    <scope>NUCLEOTIDE SEQUENCE [LARGE SCALE GENOMIC DNA]</scope>
    <source>
        <strain evidence="3 4">CENA114</strain>
    </source>
</reference>